<dbReference type="AlphaFoldDB" id="A0AA36C6Z8"/>
<dbReference type="EMBL" id="CATQJA010000378">
    <property type="protein sequence ID" value="CAJ0559748.1"/>
    <property type="molecule type" value="Genomic_DNA"/>
</dbReference>
<name>A0AA36C6Z8_9BILA</name>
<accession>A0AA36C6Z8</accession>
<sequence>MKDLFQRLGGETEENIEILVENVNNYNYCSNKIMAAKRWAKNRANNSDEGYDIILFVEAMCISNAYTMGQVYDALAENGPLDLETLAELKRNYTEDYASVYGSDAMRAFTWFTIRYMQLLDYEENALAKMKAALKIVQQRYSPFSLAELELLRAYRILMWDKLNDYVPPSAGEEEIFIFNQTMEYINDFWQEGDRFLASLRTTPNP</sequence>
<evidence type="ECO:0000313" key="2">
    <source>
        <dbReference type="Proteomes" id="UP001177023"/>
    </source>
</evidence>
<comment type="caution">
    <text evidence="1">The sequence shown here is derived from an EMBL/GenBank/DDBJ whole genome shotgun (WGS) entry which is preliminary data.</text>
</comment>
<reference evidence="1" key="1">
    <citation type="submission" date="2023-06" db="EMBL/GenBank/DDBJ databases">
        <authorList>
            <person name="Delattre M."/>
        </authorList>
    </citation>
    <scope>NUCLEOTIDE SEQUENCE</scope>
    <source>
        <strain evidence="1">AF72</strain>
    </source>
</reference>
<dbReference type="Proteomes" id="UP001177023">
    <property type="component" value="Unassembled WGS sequence"/>
</dbReference>
<feature type="non-terminal residue" evidence="1">
    <location>
        <position position="206"/>
    </location>
</feature>
<evidence type="ECO:0000313" key="1">
    <source>
        <dbReference type="EMBL" id="CAJ0559748.1"/>
    </source>
</evidence>
<gene>
    <name evidence="1" type="ORF">MSPICULIGERA_LOCUS1364</name>
</gene>
<proteinExistence type="predicted"/>
<organism evidence="1 2">
    <name type="scientific">Mesorhabditis spiculigera</name>
    <dbReference type="NCBI Taxonomy" id="96644"/>
    <lineage>
        <taxon>Eukaryota</taxon>
        <taxon>Metazoa</taxon>
        <taxon>Ecdysozoa</taxon>
        <taxon>Nematoda</taxon>
        <taxon>Chromadorea</taxon>
        <taxon>Rhabditida</taxon>
        <taxon>Rhabditina</taxon>
        <taxon>Rhabditomorpha</taxon>
        <taxon>Rhabditoidea</taxon>
        <taxon>Rhabditidae</taxon>
        <taxon>Mesorhabditinae</taxon>
        <taxon>Mesorhabditis</taxon>
    </lineage>
</organism>
<protein>
    <submittedName>
        <fullName evidence="1">Uncharacterized protein</fullName>
    </submittedName>
</protein>
<keyword evidence="2" id="KW-1185">Reference proteome</keyword>